<accession>A0A3N1XSJ4</accession>
<protein>
    <submittedName>
        <fullName evidence="3">GT2 family glycosyltransferase</fullName>
    </submittedName>
</protein>
<keyword evidence="3" id="KW-0808">Transferase</keyword>
<organism evidence="3 4">
    <name type="scientific">Inmirania thermothiophila</name>
    <dbReference type="NCBI Taxonomy" id="1750597"/>
    <lineage>
        <taxon>Bacteria</taxon>
        <taxon>Pseudomonadati</taxon>
        <taxon>Pseudomonadota</taxon>
        <taxon>Gammaproteobacteria</taxon>
        <taxon>Chromatiales</taxon>
        <taxon>Ectothiorhodospiraceae</taxon>
        <taxon>Inmirania</taxon>
    </lineage>
</organism>
<dbReference type="AlphaFoldDB" id="A0A3N1XSJ4"/>
<comment type="caution">
    <text evidence="3">The sequence shown here is derived from an EMBL/GenBank/DDBJ whole genome shotgun (WGS) entry which is preliminary data.</text>
</comment>
<dbReference type="EMBL" id="RJVI01000003">
    <property type="protein sequence ID" value="ROR29623.1"/>
    <property type="molecule type" value="Genomic_DNA"/>
</dbReference>
<reference evidence="3 4" key="1">
    <citation type="submission" date="2018-11" db="EMBL/GenBank/DDBJ databases">
        <title>Genomic Encyclopedia of Type Strains, Phase IV (KMG-IV): sequencing the most valuable type-strain genomes for metagenomic binning, comparative biology and taxonomic classification.</title>
        <authorList>
            <person name="Goeker M."/>
        </authorList>
    </citation>
    <scope>NUCLEOTIDE SEQUENCE [LARGE SCALE GENOMIC DNA]</scope>
    <source>
        <strain evidence="3 4">DSM 100275</strain>
    </source>
</reference>
<dbReference type="Gene3D" id="3.90.550.10">
    <property type="entry name" value="Spore Coat Polysaccharide Biosynthesis Protein SpsA, Chain A"/>
    <property type="match status" value="1"/>
</dbReference>
<evidence type="ECO:0000259" key="2">
    <source>
        <dbReference type="Pfam" id="PF00535"/>
    </source>
</evidence>
<dbReference type="CDD" id="cd00761">
    <property type="entry name" value="Glyco_tranf_GTA_type"/>
    <property type="match status" value="1"/>
</dbReference>
<name>A0A3N1XSJ4_9GAMM</name>
<feature type="compositionally biased region" description="Basic and acidic residues" evidence="1">
    <location>
        <begin position="1"/>
        <end position="10"/>
    </location>
</feature>
<evidence type="ECO:0000256" key="1">
    <source>
        <dbReference type="SAM" id="MobiDB-lite"/>
    </source>
</evidence>
<dbReference type="Proteomes" id="UP000276634">
    <property type="component" value="Unassembled WGS sequence"/>
</dbReference>
<feature type="compositionally biased region" description="Low complexity" evidence="1">
    <location>
        <begin position="292"/>
        <end position="306"/>
    </location>
</feature>
<proteinExistence type="predicted"/>
<dbReference type="InterPro" id="IPR001173">
    <property type="entry name" value="Glyco_trans_2-like"/>
</dbReference>
<dbReference type="OrthoDB" id="848759at2"/>
<evidence type="ECO:0000313" key="4">
    <source>
        <dbReference type="Proteomes" id="UP000276634"/>
    </source>
</evidence>
<dbReference type="PANTHER" id="PTHR15046">
    <property type="entry name" value="GLYCO_TRANS_2-LIKE DOMAIN-CONTAINING PROTEIN"/>
    <property type="match status" value="1"/>
</dbReference>
<feature type="region of interest" description="Disordered" evidence="1">
    <location>
        <begin position="291"/>
        <end position="313"/>
    </location>
</feature>
<evidence type="ECO:0000313" key="3">
    <source>
        <dbReference type="EMBL" id="ROR29623.1"/>
    </source>
</evidence>
<feature type="region of interest" description="Disordered" evidence="1">
    <location>
        <begin position="1"/>
        <end position="30"/>
    </location>
</feature>
<dbReference type="Pfam" id="PF00535">
    <property type="entry name" value="Glycos_transf_2"/>
    <property type="match status" value="1"/>
</dbReference>
<keyword evidence="4" id="KW-1185">Reference proteome</keyword>
<sequence length="313" mass="35114">MRSEGTDPRLDGSSAVGSRSRREGHGPGQVVRDQVTAIVKTFERPRCLARLLRSIARRYPGLTVLVADDSRAPYAERVAARYPALRTRVFIMPFDSGVSAGRNLLLREVATPYFVHCDDDFVFDRRTDLDAAVHLLEAHDLDILGGLCYDVAPVGLPALAADLLRLRLYRLRQRWTMQGVPRRFMGNFRDRDDGTTAIEPVALTPPVTRCELVQNFFIARTRAVRERVGGWDERIKIGGDHEDFFHRASRAGLRIGHTEPFGVVHYPERPSRYARFRARASWMRPSRFGRWRGAADAPAPGADPAGPRGGDDA</sequence>
<dbReference type="PANTHER" id="PTHR15046:SF3">
    <property type="entry name" value="BETA-1,4 N-ACETYLGALACTOSAMINYLTRANSFERASE 2-LIKE"/>
    <property type="match status" value="1"/>
</dbReference>
<gene>
    <name evidence="3" type="ORF">EDC57_2294</name>
</gene>
<dbReference type="InterPro" id="IPR029044">
    <property type="entry name" value="Nucleotide-diphossugar_trans"/>
</dbReference>
<dbReference type="GO" id="GO:0016740">
    <property type="term" value="F:transferase activity"/>
    <property type="evidence" value="ECO:0007669"/>
    <property type="project" value="UniProtKB-KW"/>
</dbReference>
<feature type="domain" description="Glycosyltransferase 2-like" evidence="2">
    <location>
        <begin position="37"/>
        <end position="162"/>
    </location>
</feature>
<dbReference type="SUPFAM" id="SSF53448">
    <property type="entry name" value="Nucleotide-diphospho-sugar transferases"/>
    <property type="match status" value="1"/>
</dbReference>